<sequence>MSLYSCKSCGVYFDSKVWYEGHLRRAHGKPAKVEISTVPTFQPDEYNVSSTARRPRLWPRYIKRIFSKTAKA</sequence>
<dbReference type="GO" id="GO:0008270">
    <property type="term" value="F:zinc ion binding"/>
    <property type="evidence" value="ECO:0007669"/>
    <property type="project" value="UniProtKB-KW"/>
</dbReference>
<evidence type="ECO:0000313" key="4">
    <source>
        <dbReference type="Proteomes" id="UP000242474"/>
    </source>
</evidence>
<name>A0A2G5B2N7_COERN</name>
<reference evidence="3 4" key="1">
    <citation type="journal article" date="2015" name="Genome Biol. Evol.">
        <title>Phylogenomic analyses indicate that early fungi evolved digesting cell walls of algal ancestors of land plants.</title>
        <authorList>
            <person name="Chang Y."/>
            <person name="Wang S."/>
            <person name="Sekimoto S."/>
            <person name="Aerts A.L."/>
            <person name="Choi C."/>
            <person name="Clum A."/>
            <person name="LaButti K.M."/>
            <person name="Lindquist E.A."/>
            <person name="Yee Ngan C."/>
            <person name="Ohm R.A."/>
            <person name="Salamov A.A."/>
            <person name="Grigoriev I.V."/>
            <person name="Spatafora J.W."/>
            <person name="Berbee M.L."/>
        </authorList>
    </citation>
    <scope>NUCLEOTIDE SEQUENCE [LARGE SCALE GENOMIC DNA]</scope>
    <source>
        <strain evidence="3 4">NRRL 1564</strain>
    </source>
</reference>
<gene>
    <name evidence="3" type="ORF">COEREDRAFT_94682</name>
</gene>
<dbReference type="AlphaFoldDB" id="A0A2G5B2N7"/>
<organism evidence="3 4">
    <name type="scientific">Coemansia reversa (strain ATCC 12441 / NRRL 1564)</name>
    <dbReference type="NCBI Taxonomy" id="763665"/>
    <lineage>
        <taxon>Eukaryota</taxon>
        <taxon>Fungi</taxon>
        <taxon>Fungi incertae sedis</taxon>
        <taxon>Zoopagomycota</taxon>
        <taxon>Kickxellomycotina</taxon>
        <taxon>Kickxellomycetes</taxon>
        <taxon>Kickxellales</taxon>
        <taxon>Kickxellaceae</taxon>
        <taxon>Coemansia</taxon>
    </lineage>
</organism>
<proteinExistence type="predicted"/>
<keyword evidence="1" id="KW-0862">Zinc</keyword>
<keyword evidence="1" id="KW-0479">Metal-binding</keyword>
<feature type="domain" description="C2H2-type" evidence="2">
    <location>
        <begin position="4"/>
        <end position="32"/>
    </location>
</feature>
<evidence type="ECO:0000313" key="3">
    <source>
        <dbReference type="EMBL" id="PIA13278.1"/>
    </source>
</evidence>
<dbReference type="Proteomes" id="UP000242474">
    <property type="component" value="Unassembled WGS sequence"/>
</dbReference>
<dbReference type="PROSITE" id="PS50157">
    <property type="entry name" value="ZINC_FINGER_C2H2_2"/>
    <property type="match status" value="1"/>
</dbReference>
<evidence type="ECO:0000256" key="1">
    <source>
        <dbReference type="PROSITE-ProRule" id="PRU00042"/>
    </source>
</evidence>
<dbReference type="EMBL" id="KZ303542">
    <property type="protein sequence ID" value="PIA13278.1"/>
    <property type="molecule type" value="Genomic_DNA"/>
</dbReference>
<dbReference type="InterPro" id="IPR013087">
    <property type="entry name" value="Znf_C2H2_type"/>
</dbReference>
<keyword evidence="1" id="KW-0863">Zinc-finger</keyword>
<keyword evidence="4" id="KW-1185">Reference proteome</keyword>
<evidence type="ECO:0000259" key="2">
    <source>
        <dbReference type="PROSITE" id="PS50157"/>
    </source>
</evidence>
<accession>A0A2G5B2N7</accession>
<protein>
    <recommendedName>
        <fullName evidence="2">C2H2-type domain-containing protein</fullName>
    </recommendedName>
</protein>
<dbReference type="OrthoDB" id="5561959at2759"/>
<dbReference type="PROSITE" id="PS00028">
    <property type="entry name" value="ZINC_FINGER_C2H2_1"/>
    <property type="match status" value="1"/>
</dbReference>